<dbReference type="GO" id="GO:0015941">
    <property type="term" value="P:pantothenate catabolic process"/>
    <property type="evidence" value="ECO:0007669"/>
    <property type="project" value="InterPro"/>
</dbReference>
<keyword evidence="3" id="KW-0436">Ligase</keyword>
<keyword evidence="2 3" id="KW-0456">Lyase</keyword>
<reference evidence="7 8" key="1">
    <citation type="journal article" date="2007" name="Archaea">
        <title>The genome of Hyperthermus butylicus: a sulfur-reducing, peptide fermenting, neutrophilic Crenarchaeote growing up to 108 degrees C.</title>
        <authorList>
            <person name="Brugger K."/>
            <person name="Chen L."/>
            <person name="Stark M."/>
            <person name="Zibat A."/>
            <person name="Redder P."/>
            <person name="Ruepp A."/>
            <person name="Awayez M."/>
            <person name="She Q."/>
            <person name="Garrett R.A."/>
            <person name="Klenk H.P."/>
        </authorList>
    </citation>
    <scope>NUCLEOTIDE SEQUENCE [LARGE SCALE GENOMIC DNA]</scope>
    <source>
        <strain evidence="8">DSM 5456 / JCM 9403 / PLM1-5</strain>
    </source>
</reference>
<evidence type="ECO:0000256" key="3">
    <source>
        <dbReference type="HAMAP-Rule" id="MF_02225"/>
    </source>
</evidence>
<comment type="cofactor">
    <cofactor evidence="3">
        <name>Mg(2+)</name>
        <dbReference type="ChEBI" id="CHEBI:18420"/>
    </cofactor>
</comment>
<dbReference type="EC" id="6.3.2.5" evidence="3"/>
<dbReference type="HOGENOM" id="CLU_033319_0_3_2"/>
<evidence type="ECO:0000313" key="7">
    <source>
        <dbReference type="EMBL" id="ABM81259.1"/>
    </source>
</evidence>
<comment type="cofactor">
    <cofactor evidence="3">
        <name>FMN</name>
        <dbReference type="ChEBI" id="CHEBI:58210"/>
    </cofactor>
    <text evidence="3">Binds 1 FMN per subunit.</text>
</comment>
<dbReference type="STRING" id="415426.Hbut_1435"/>
<dbReference type="SUPFAM" id="SSF102645">
    <property type="entry name" value="CoaB-like"/>
    <property type="match status" value="1"/>
</dbReference>
<feature type="binding site" evidence="3">
    <location>
        <position position="362"/>
    </location>
    <ligand>
        <name>CTP</name>
        <dbReference type="ChEBI" id="CHEBI:37563"/>
    </ligand>
</feature>
<evidence type="ECO:0000256" key="2">
    <source>
        <dbReference type="ARBA" id="ARBA00023239"/>
    </source>
</evidence>
<dbReference type="InterPro" id="IPR003382">
    <property type="entry name" value="Flavoprotein"/>
</dbReference>
<dbReference type="Gene3D" id="3.40.50.10300">
    <property type="entry name" value="CoaB-like"/>
    <property type="match status" value="1"/>
</dbReference>
<dbReference type="EC" id="4.1.1.36" evidence="3"/>
<feature type="region of interest" description="Phosphopantothenate--cysteine ligase" evidence="3">
    <location>
        <begin position="207"/>
        <end position="429"/>
    </location>
</feature>
<gene>
    <name evidence="3" type="primary">coaBC</name>
    <name evidence="7" type="ordered locus">Hbut_1435</name>
</gene>
<dbReference type="InterPro" id="IPR005252">
    <property type="entry name" value="CoaBC"/>
</dbReference>
<keyword evidence="8" id="KW-1185">Reference proteome</keyword>
<dbReference type="Pfam" id="PF02441">
    <property type="entry name" value="Flavoprotein"/>
    <property type="match status" value="1"/>
</dbReference>
<dbReference type="PANTHER" id="PTHR14359">
    <property type="entry name" value="HOMO-OLIGOMERIC FLAVIN CONTAINING CYS DECARBOXYLASE FAMILY"/>
    <property type="match status" value="1"/>
</dbReference>
<dbReference type="EnsemblBacteria" id="ABM81259">
    <property type="protein sequence ID" value="ABM81259"/>
    <property type="gene ID" value="Hbut_1435"/>
</dbReference>
<keyword evidence="3" id="KW-0479">Metal-binding</keyword>
<dbReference type="InterPro" id="IPR036551">
    <property type="entry name" value="Flavin_trans-like"/>
</dbReference>
<feature type="coiled-coil region" evidence="4">
    <location>
        <begin position="345"/>
        <end position="376"/>
    </location>
</feature>
<dbReference type="GO" id="GO:0046872">
    <property type="term" value="F:metal ion binding"/>
    <property type="evidence" value="ECO:0007669"/>
    <property type="project" value="UniProtKB-KW"/>
</dbReference>
<proteinExistence type="inferred from homology"/>
<dbReference type="Pfam" id="PF04127">
    <property type="entry name" value="DFP"/>
    <property type="match status" value="1"/>
</dbReference>
<dbReference type="GO" id="GO:0004632">
    <property type="term" value="F:phosphopantothenate--cysteine ligase activity"/>
    <property type="evidence" value="ECO:0007669"/>
    <property type="project" value="UniProtKB-UniRule"/>
</dbReference>
<dbReference type="GO" id="GO:0010181">
    <property type="term" value="F:FMN binding"/>
    <property type="evidence" value="ECO:0007669"/>
    <property type="project" value="UniProtKB-UniRule"/>
</dbReference>
<organism evidence="7 8">
    <name type="scientific">Hyperthermus butylicus (strain DSM 5456 / JCM 9403 / PLM1-5)</name>
    <dbReference type="NCBI Taxonomy" id="415426"/>
    <lineage>
        <taxon>Archaea</taxon>
        <taxon>Thermoproteota</taxon>
        <taxon>Thermoprotei</taxon>
        <taxon>Desulfurococcales</taxon>
        <taxon>Pyrodictiaceae</taxon>
        <taxon>Hyperthermus</taxon>
    </lineage>
</organism>
<feature type="binding site" evidence="3">
    <location>
        <position position="344"/>
    </location>
    <ligand>
        <name>CTP</name>
        <dbReference type="ChEBI" id="CHEBI:37563"/>
    </ligand>
</feature>
<dbReference type="KEGG" id="hbu:Hbut_1435"/>
<keyword evidence="3" id="KW-0460">Magnesium</keyword>
<dbReference type="SUPFAM" id="SSF52507">
    <property type="entry name" value="Homo-oligomeric flavin-containing Cys decarboxylases, HFCD"/>
    <property type="match status" value="1"/>
</dbReference>
<accession>A2BMP8</accession>
<dbReference type="Proteomes" id="UP000002593">
    <property type="component" value="Chromosome"/>
</dbReference>
<dbReference type="GO" id="GO:0004633">
    <property type="term" value="F:phosphopantothenoylcysteine decarboxylase activity"/>
    <property type="evidence" value="ECO:0007669"/>
    <property type="project" value="UniProtKB-UniRule"/>
</dbReference>
<evidence type="ECO:0000313" key="8">
    <source>
        <dbReference type="Proteomes" id="UP000002593"/>
    </source>
</evidence>
<evidence type="ECO:0000256" key="1">
    <source>
        <dbReference type="ARBA" id="ARBA00022793"/>
    </source>
</evidence>
<comment type="pathway">
    <text evidence="3">Cofactor biosynthesis; coenzyme A biosynthesis.</text>
</comment>
<evidence type="ECO:0000256" key="4">
    <source>
        <dbReference type="SAM" id="Coils"/>
    </source>
</evidence>
<dbReference type="PANTHER" id="PTHR14359:SF6">
    <property type="entry name" value="PHOSPHOPANTOTHENOYLCYSTEINE DECARBOXYLASE"/>
    <property type="match status" value="1"/>
</dbReference>
<dbReference type="InterPro" id="IPR035929">
    <property type="entry name" value="CoaB-like_sf"/>
</dbReference>
<comment type="function">
    <text evidence="3">Catalyzes two sequential steps in the biosynthesis of coenzyme A. In the first step cysteine is conjugated to 4'-phosphopantothenate to form 4-phosphopantothenoylcysteine. In the second step the latter compound is decarboxylated to form 4'-phosphopantotheine.</text>
</comment>
<keyword evidence="1 3" id="KW-0210">Decarboxylase</keyword>
<feature type="binding site" evidence="3">
    <location>
        <position position="310"/>
    </location>
    <ligand>
        <name>CTP</name>
        <dbReference type="ChEBI" id="CHEBI:37563"/>
    </ligand>
</feature>
<comment type="similarity">
    <text evidence="3">In the N-terminal section; belongs to the HFCD (homo-oligomeric flavin containing Cys decarboxylase) superfamily.</text>
</comment>
<comment type="catalytic activity">
    <reaction evidence="3">
        <text>(R)-4'-phosphopantothenate + L-cysteine + CTP = N-[(R)-4-phosphopantothenoyl]-L-cysteine + CMP + diphosphate + H(+)</text>
        <dbReference type="Rhea" id="RHEA:19397"/>
        <dbReference type="ChEBI" id="CHEBI:10986"/>
        <dbReference type="ChEBI" id="CHEBI:15378"/>
        <dbReference type="ChEBI" id="CHEBI:33019"/>
        <dbReference type="ChEBI" id="CHEBI:35235"/>
        <dbReference type="ChEBI" id="CHEBI:37563"/>
        <dbReference type="ChEBI" id="CHEBI:59458"/>
        <dbReference type="ChEBI" id="CHEBI:60377"/>
        <dbReference type="EC" id="6.3.2.5"/>
    </reaction>
</comment>
<dbReference type="GO" id="GO:0015937">
    <property type="term" value="P:coenzyme A biosynthetic process"/>
    <property type="evidence" value="ECO:0007669"/>
    <property type="project" value="UniProtKB-UniRule"/>
</dbReference>
<comment type="similarity">
    <text evidence="3">In the C-terminal section; belongs to the PPC synthetase family.</text>
</comment>
<evidence type="ECO:0000259" key="6">
    <source>
        <dbReference type="Pfam" id="PF04127"/>
    </source>
</evidence>
<dbReference type="InterPro" id="IPR007085">
    <property type="entry name" value="DNA/pantothenate-metab_flavo_C"/>
</dbReference>
<keyword evidence="3" id="KW-0285">Flavoprotein</keyword>
<dbReference type="AlphaFoldDB" id="A2BMP8"/>
<dbReference type="Gene3D" id="3.40.50.1950">
    <property type="entry name" value="Flavin prenyltransferase-like"/>
    <property type="match status" value="1"/>
</dbReference>
<keyword evidence="4" id="KW-0175">Coiled coil</keyword>
<sequence length="429" mass="46416">MGAPGVEAGEWLWGYHPSREIVGEYGGDLSGRCIALGVTGSVALYRSIDLARLLMRMGARVRVVMTPAAAEMVSPAVFEWATGEPVVSRLTGLVEHVTLAKVCDAVLIAPATLDIIAEIAGFRASKPVSALAQEAAGLGKPVLIVPAMHGGMWKRASKLADELEKQGFHVLRPIVEEERAKYPPVELIAWWAEAIISRGRDLEGLRFLVTAGPTREHIDPVRVITNPSTGLMGVSIALEAAFRGARVKLVHGPLSVYVPEGWRNYLEEVVGVETAEEMMESVLARVGSVDVAIYAAAVSDYQPVETSRVKIPSRKGELTLRLKPTPKIVARAVEAAPGVVHVGFAAETTSSLEELVKKAREKLEEYMLDAVAANNVLEPGAGFASETNHVIVLTWRGEKLEIPHMHKRLVARRLLDIVARLARSGARPR</sequence>
<dbReference type="NCBIfam" id="TIGR00521">
    <property type="entry name" value="coaBC_dfp"/>
    <property type="match status" value="1"/>
</dbReference>
<dbReference type="GO" id="GO:0071513">
    <property type="term" value="C:phosphopantothenoylcysteine decarboxylase complex"/>
    <property type="evidence" value="ECO:0007669"/>
    <property type="project" value="TreeGrafter"/>
</dbReference>
<comment type="caution">
    <text evidence="3">Lacks conserved residue(s) required for the propagation of feature annotation.</text>
</comment>
<dbReference type="EMBL" id="CP000493">
    <property type="protein sequence ID" value="ABM81259.1"/>
    <property type="molecule type" value="Genomic_DNA"/>
</dbReference>
<protein>
    <recommendedName>
        <fullName evidence="3">Coenzyme A biosynthesis bifunctional protein CoaBC</fullName>
    </recommendedName>
    <alternativeName>
        <fullName evidence="3">DNA/pantothenate metabolism flavoprotein</fullName>
    </alternativeName>
    <alternativeName>
        <fullName evidence="3">Phosphopantothenoylcysteine synthetase/decarboxylase</fullName>
        <shortName evidence="3">PPCS-PPCDC</shortName>
    </alternativeName>
    <domain>
        <recommendedName>
            <fullName evidence="3">Phosphopantothenoylcysteine decarboxylase</fullName>
            <shortName evidence="3">PPC decarboxylase</shortName>
            <shortName evidence="3">PPC-DC</shortName>
            <ecNumber evidence="3">4.1.1.36</ecNumber>
        </recommendedName>
        <alternativeName>
            <fullName evidence="3">CoaC</fullName>
        </alternativeName>
    </domain>
    <domain>
        <recommendedName>
            <fullName evidence="3">Phosphopantothenate--cysteine ligase</fullName>
            <ecNumber evidence="3">6.3.2.5</ecNumber>
        </recommendedName>
        <alternativeName>
            <fullName evidence="3">CoaB</fullName>
        </alternativeName>
        <alternativeName>
            <fullName evidence="3">Phosphopantothenoylcysteine synthetase</fullName>
            <shortName evidence="3">PPC synthetase</shortName>
            <shortName evidence="3">PPC-S</shortName>
        </alternativeName>
    </domain>
</protein>
<dbReference type="HAMAP" id="MF_02225">
    <property type="entry name" value="CoaBC"/>
    <property type="match status" value="1"/>
</dbReference>
<feature type="domain" description="Flavoprotein" evidence="5">
    <location>
        <begin position="34"/>
        <end position="159"/>
    </location>
</feature>
<name>A2BMP8_HYPBU</name>
<keyword evidence="3" id="KW-0511">Multifunctional enzyme</keyword>
<dbReference type="eggNOG" id="arCOG01704">
    <property type="taxonomic scope" value="Archaea"/>
</dbReference>
<comment type="catalytic activity">
    <reaction evidence="3">
        <text>N-[(R)-4-phosphopantothenoyl]-L-cysteine + H(+) = (R)-4'-phosphopantetheine + CO2</text>
        <dbReference type="Rhea" id="RHEA:16793"/>
        <dbReference type="ChEBI" id="CHEBI:15378"/>
        <dbReference type="ChEBI" id="CHEBI:16526"/>
        <dbReference type="ChEBI" id="CHEBI:59458"/>
        <dbReference type="ChEBI" id="CHEBI:61723"/>
        <dbReference type="EC" id="4.1.1.36"/>
    </reaction>
</comment>
<dbReference type="UniPathway" id="UPA00241"/>
<evidence type="ECO:0000259" key="5">
    <source>
        <dbReference type="Pfam" id="PF02441"/>
    </source>
</evidence>
<feature type="domain" description="DNA/pantothenate metabolism flavoprotein C-terminal" evidence="6">
    <location>
        <begin position="202"/>
        <end position="420"/>
    </location>
</feature>
<feature type="binding site" evidence="3">
    <location>
        <position position="300"/>
    </location>
    <ligand>
        <name>CTP</name>
        <dbReference type="ChEBI" id="CHEBI:37563"/>
    </ligand>
</feature>
<keyword evidence="3" id="KW-0288">FMN</keyword>
<feature type="region of interest" description="Phosphopantothenoylcysteine decarboxylase" evidence="3">
    <location>
        <begin position="1"/>
        <end position="206"/>
    </location>
</feature>